<dbReference type="PANTHER" id="PTHR43969:SF9">
    <property type="entry name" value="GLUTATHIONE S TRANSFERASE D10, ISOFORM A-RELATED"/>
    <property type="match status" value="1"/>
</dbReference>
<dbReference type="PROSITE" id="PS50404">
    <property type="entry name" value="GST_NTER"/>
    <property type="match status" value="1"/>
</dbReference>
<evidence type="ECO:0000256" key="1">
    <source>
        <dbReference type="ARBA" id="ARBA00011738"/>
    </source>
</evidence>
<dbReference type="InterPro" id="IPR010987">
    <property type="entry name" value="Glutathione-S-Trfase_C-like"/>
</dbReference>
<feature type="domain" description="GST C-terminal" evidence="4">
    <location>
        <begin position="88"/>
        <end position="205"/>
    </location>
</feature>
<dbReference type="PROSITE" id="PS50405">
    <property type="entry name" value="GST_CTER"/>
    <property type="match status" value="1"/>
</dbReference>
<feature type="domain" description="GST N-terminal" evidence="3">
    <location>
        <begin position="1"/>
        <end position="82"/>
    </location>
</feature>
<keyword evidence="6" id="KW-1185">Reference proteome</keyword>
<evidence type="ECO:0000259" key="4">
    <source>
        <dbReference type="PROSITE" id="PS50405"/>
    </source>
</evidence>
<comment type="caution">
    <text evidence="5">The sequence shown here is derived from an EMBL/GenBank/DDBJ whole genome shotgun (WGS) entry which is preliminary data.</text>
</comment>
<evidence type="ECO:0000313" key="6">
    <source>
        <dbReference type="Proteomes" id="UP001642540"/>
    </source>
</evidence>
<proteinExistence type="inferred from homology"/>
<dbReference type="Proteomes" id="UP001642540">
    <property type="component" value="Unassembled WGS sequence"/>
</dbReference>
<dbReference type="SFLD" id="SFLDG01153">
    <property type="entry name" value="Main.4:_Theta-like"/>
    <property type="match status" value="1"/>
</dbReference>
<dbReference type="CDD" id="cd03045">
    <property type="entry name" value="GST_N_Delta_Epsilon"/>
    <property type="match status" value="1"/>
</dbReference>
<evidence type="ECO:0000256" key="2">
    <source>
        <dbReference type="RuleBase" id="RU003494"/>
    </source>
</evidence>
<dbReference type="InterPro" id="IPR036282">
    <property type="entry name" value="Glutathione-S-Trfase_C_sf"/>
</dbReference>
<evidence type="ECO:0000259" key="3">
    <source>
        <dbReference type="PROSITE" id="PS50404"/>
    </source>
</evidence>
<sequence length="219" mass="24733">MGIEFYSTPASAPARMNLLLAKHLGVAMDVKEVDLQKQEQMKPEFLKINPQHTVPTMVDNGFVLTESRAMLMYLANKYGKDDSLYPKDPQKRALVDMRILFDISTLYPRFGEYVYPTMFAKTPLDPEKLKKVEEVLGYVELFLKDGFIAGSNLTIADFSMASILSTIEATAILDFSKFAKISEYLAKCRGLMKGWDELNQPGADMFGQWFKTGLAELQS</sequence>
<reference evidence="5 6" key="1">
    <citation type="submission" date="2024-08" db="EMBL/GenBank/DDBJ databases">
        <authorList>
            <person name="Cucini C."/>
            <person name="Frati F."/>
        </authorList>
    </citation>
    <scope>NUCLEOTIDE SEQUENCE [LARGE SCALE GENOMIC DNA]</scope>
</reference>
<dbReference type="InterPro" id="IPR004045">
    <property type="entry name" value="Glutathione_S-Trfase_N"/>
</dbReference>
<dbReference type="Pfam" id="PF02798">
    <property type="entry name" value="GST_N"/>
    <property type="match status" value="1"/>
</dbReference>
<dbReference type="SUPFAM" id="SSF52833">
    <property type="entry name" value="Thioredoxin-like"/>
    <property type="match status" value="1"/>
</dbReference>
<dbReference type="Gene3D" id="1.20.1050.10">
    <property type="match status" value="1"/>
</dbReference>
<dbReference type="Pfam" id="PF00043">
    <property type="entry name" value="GST_C"/>
    <property type="match status" value="1"/>
</dbReference>
<dbReference type="Gene3D" id="3.40.30.10">
    <property type="entry name" value="Glutaredoxin"/>
    <property type="match status" value="1"/>
</dbReference>
<dbReference type="CDD" id="cd03177">
    <property type="entry name" value="GST_C_Delta_Epsilon"/>
    <property type="match status" value="1"/>
</dbReference>
<dbReference type="InterPro" id="IPR040079">
    <property type="entry name" value="Glutathione_S-Trfase"/>
</dbReference>
<dbReference type="SFLD" id="SFLDS00019">
    <property type="entry name" value="Glutathione_Transferase_(cytos"/>
    <property type="match status" value="1"/>
</dbReference>
<comment type="subunit">
    <text evidence="1">Homodimer.</text>
</comment>
<name>A0ABP1R2T5_9HEXA</name>
<dbReference type="InterPro" id="IPR036249">
    <property type="entry name" value="Thioredoxin-like_sf"/>
</dbReference>
<dbReference type="SUPFAM" id="SSF47616">
    <property type="entry name" value="GST C-terminal domain-like"/>
    <property type="match status" value="1"/>
</dbReference>
<dbReference type="EMBL" id="CAXLJM020000057">
    <property type="protein sequence ID" value="CAL8118400.1"/>
    <property type="molecule type" value="Genomic_DNA"/>
</dbReference>
<dbReference type="InterPro" id="IPR004046">
    <property type="entry name" value="GST_C"/>
</dbReference>
<dbReference type="PANTHER" id="PTHR43969">
    <property type="entry name" value="GLUTATHIONE S TRANSFERASE D10, ISOFORM A-RELATED"/>
    <property type="match status" value="1"/>
</dbReference>
<gene>
    <name evidence="5" type="ORF">ODALV1_LOCUS18116</name>
</gene>
<organism evidence="5 6">
    <name type="scientific">Orchesella dallaii</name>
    <dbReference type="NCBI Taxonomy" id="48710"/>
    <lineage>
        <taxon>Eukaryota</taxon>
        <taxon>Metazoa</taxon>
        <taxon>Ecdysozoa</taxon>
        <taxon>Arthropoda</taxon>
        <taxon>Hexapoda</taxon>
        <taxon>Collembola</taxon>
        <taxon>Entomobryomorpha</taxon>
        <taxon>Entomobryoidea</taxon>
        <taxon>Orchesellidae</taxon>
        <taxon>Orchesellinae</taxon>
        <taxon>Orchesella</taxon>
    </lineage>
</organism>
<protein>
    <submittedName>
        <fullName evidence="5">Uncharacterized protein</fullName>
    </submittedName>
</protein>
<accession>A0ABP1R2T5</accession>
<dbReference type="SFLD" id="SFLDG00358">
    <property type="entry name" value="Main_(cytGST)"/>
    <property type="match status" value="1"/>
</dbReference>
<evidence type="ECO:0000313" key="5">
    <source>
        <dbReference type="EMBL" id="CAL8118400.1"/>
    </source>
</evidence>
<comment type="similarity">
    <text evidence="2">Belongs to the GST superfamily.</text>
</comment>